<feature type="domain" description="HTH gntR-type" evidence="4">
    <location>
        <begin position="22"/>
        <end position="89"/>
    </location>
</feature>
<gene>
    <name evidence="5" type="ORF">CO2235_U1010122</name>
</gene>
<dbReference type="InterPro" id="IPR036388">
    <property type="entry name" value="WH-like_DNA-bd_sf"/>
</dbReference>
<evidence type="ECO:0000313" key="6">
    <source>
        <dbReference type="Proteomes" id="UP000256862"/>
    </source>
</evidence>
<dbReference type="Gene3D" id="1.20.120.530">
    <property type="entry name" value="GntR ligand-binding domain-like"/>
    <property type="match status" value="1"/>
</dbReference>
<sequence length="262" mass="29046">MQLCANRYAMRPDFPLDASEMESHQTRVLVQLRDLILKGEFEPGARLAEIPLAEKLGVSRTPVRLALASLEQEGLIEPSPSSGYMMRRFTPREIQDAIAVRGHLEGMAARLVAEHGLSRQLSLDLQDCLREGDRVLTKAQLDYDDYVAYSNMNDRFHALIVDGSGNSALARAIELNNRLPFAAASAMLPMQSAVAEGAQWLVYAHRQHHSLFDAMQRGEGTRAQALATEHVNVARLNLETALDRPEQASQVMPAMRLFVTAA</sequence>
<dbReference type="EMBL" id="OGUS01000004">
    <property type="protein sequence ID" value="SPC05168.1"/>
    <property type="molecule type" value="Genomic_DNA"/>
</dbReference>
<dbReference type="InterPro" id="IPR036390">
    <property type="entry name" value="WH_DNA-bd_sf"/>
</dbReference>
<dbReference type="AlphaFoldDB" id="A0A375FJ33"/>
<dbReference type="PANTHER" id="PTHR43537:SF51">
    <property type="entry name" value="HTH-TYPE TRANSCRIPTIONAL REGULATOR LGOR-RELATED"/>
    <property type="match status" value="1"/>
</dbReference>
<dbReference type="SUPFAM" id="SSF48008">
    <property type="entry name" value="GntR ligand-binding domain-like"/>
    <property type="match status" value="1"/>
</dbReference>
<dbReference type="GO" id="GO:0003700">
    <property type="term" value="F:DNA-binding transcription factor activity"/>
    <property type="evidence" value="ECO:0007669"/>
    <property type="project" value="InterPro"/>
</dbReference>
<comment type="caution">
    <text evidence="5">The sequence shown here is derived from an EMBL/GenBank/DDBJ whole genome shotgun (WGS) entry which is preliminary data.</text>
</comment>
<dbReference type="SMART" id="SM00345">
    <property type="entry name" value="HTH_GNTR"/>
    <property type="match status" value="1"/>
</dbReference>
<dbReference type="PRINTS" id="PR00035">
    <property type="entry name" value="HTHGNTR"/>
</dbReference>
<dbReference type="PANTHER" id="PTHR43537">
    <property type="entry name" value="TRANSCRIPTIONAL REGULATOR, GNTR FAMILY"/>
    <property type="match status" value="1"/>
</dbReference>
<dbReference type="InterPro" id="IPR008920">
    <property type="entry name" value="TF_FadR/GntR_C"/>
</dbReference>
<evidence type="ECO:0000256" key="3">
    <source>
        <dbReference type="ARBA" id="ARBA00023163"/>
    </source>
</evidence>
<evidence type="ECO:0000256" key="1">
    <source>
        <dbReference type="ARBA" id="ARBA00023015"/>
    </source>
</evidence>
<evidence type="ECO:0000313" key="5">
    <source>
        <dbReference type="EMBL" id="SPC05168.1"/>
    </source>
</evidence>
<dbReference type="InterPro" id="IPR000524">
    <property type="entry name" value="Tscrpt_reg_HTH_GntR"/>
</dbReference>
<accession>A0A375FJ33</accession>
<keyword evidence="2" id="KW-0238">DNA-binding</keyword>
<dbReference type="SMART" id="SM00895">
    <property type="entry name" value="FCD"/>
    <property type="match status" value="1"/>
</dbReference>
<dbReference type="GO" id="GO:0003677">
    <property type="term" value="F:DNA binding"/>
    <property type="evidence" value="ECO:0007669"/>
    <property type="project" value="UniProtKB-KW"/>
</dbReference>
<proteinExistence type="predicted"/>
<dbReference type="Proteomes" id="UP000256862">
    <property type="component" value="Unassembled WGS sequence"/>
</dbReference>
<dbReference type="Pfam" id="PF00392">
    <property type="entry name" value="GntR"/>
    <property type="match status" value="1"/>
</dbReference>
<evidence type="ECO:0000256" key="2">
    <source>
        <dbReference type="ARBA" id="ARBA00023125"/>
    </source>
</evidence>
<dbReference type="SUPFAM" id="SSF46785">
    <property type="entry name" value="Winged helix' DNA-binding domain"/>
    <property type="match status" value="1"/>
</dbReference>
<evidence type="ECO:0000259" key="4">
    <source>
        <dbReference type="PROSITE" id="PS50949"/>
    </source>
</evidence>
<dbReference type="PROSITE" id="PS50949">
    <property type="entry name" value="HTH_GNTR"/>
    <property type="match status" value="1"/>
</dbReference>
<reference evidence="6" key="1">
    <citation type="submission" date="2018-01" db="EMBL/GenBank/DDBJ databases">
        <authorList>
            <person name="Gaut B.S."/>
            <person name="Morton B.R."/>
            <person name="Clegg M.T."/>
            <person name="Duvall M.R."/>
        </authorList>
    </citation>
    <scope>NUCLEOTIDE SEQUENCE [LARGE SCALE GENOMIC DNA]</scope>
</reference>
<organism evidence="5 6">
    <name type="scientific">Cupriavidus oxalaticus</name>
    <dbReference type="NCBI Taxonomy" id="96344"/>
    <lineage>
        <taxon>Bacteria</taxon>
        <taxon>Pseudomonadati</taxon>
        <taxon>Pseudomonadota</taxon>
        <taxon>Betaproteobacteria</taxon>
        <taxon>Burkholderiales</taxon>
        <taxon>Burkholderiaceae</taxon>
        <taxon>Cupriavidus</taxon>
    </lineage>
</organism>
<keyword evidence="1" id="KW-0805">Transcription regulation</keyword>
<dbReference type="CDD" id="cd07377">
    <property type="entry name" value="WHTH_GntR"/>
    <property type="match status" value="1"/>
</dbReference>
<keyword evidence="3" id="KW-0804">Transcription</keyword>
<dbReference type="Pfam" id="PF07729">
    <property type="entry name" value="FCD"/>
    <property type="match status" value="1"/>
</dbReference>
<protein>
    <recommendedName>
        <fullName evidence="4">HTH gntR-type domain-containing protein</fullName>
    </recommendedName>
</protein>
<name>A0A375FJ33_9BURK</name>
<dbReference type="Gene3D" id="1.10.10.10">
    <property type="entry name" value="Winged helix-like DNA-binding domain superfamily/Winged helix DNA-binding domain"/>
    <property type="match status" value="1"/>
</dbReference>
<dbReference type="InterPro" id="IPR011711">
    <property type="entry name" value="GntR_C"/>
</dbReference>